<sequence length="177" mass="19774">MGVVQGKNMTLAVVALFLLANLLCLSSAEQCHPKATNPCRFDCNGTEFDISQIFDYPYTIDEEYKWCPCKGCICSENGGGVGPLAAVCQSRDYAVSCGQFHNPVFILERTDPYMFTIEYTSGTTWRISMFRFMVTEEHPKPNVIFTGEVPNLQYNFQVNGKCLGQPDCKAKGPNPFH</sequence>
<feature type="signal peptide" evidence="1">
    <location>
        <begin position="1"/>
        <end position="28"/>
    </location>
</feature>
<evidence type="ECO:0000256" key="1">
    <source>
        <dbReference type="SAM" id="SignalP"/>
    </source>
</evidence>
<evidence type="ECO:0000313" key="2">
    <source>
        <dbReference type="EnsemblMetazoa" id="XP_019857461.1"/>
    </source>
</evidence>
<evidence type="ECO:0008006" key="4">
    <source>
        <dbReference type="Google" id="ProtNLM"/>
    </source>
</evidence>
<proteinExistence type="predicted"/>
<dbReference type="EnsemblMetazoa" id="XM_020001902.1">
    <property type="protein sequence ID" value="XP_019857461.1"/>
    <property type="gene ID" value="LOC109585779"/>
</dbReference>
<dbReference type="Proteomes" id="UP000007879">
    <property type="component" value="Unassembled WGS sequence"/>
</dbReference>
<name>A0AAN0JKC1_AMPQE</name>
<keyword evidence="3" id="KW-1185">Reference proteome</keyword>
<evidence type="ECO:0000313" key="3">
    <source>
        <dbReference type="Proteomes" id="UP000007879"/>
    </source>
</evidence>
<dbReference type="KEGG" id="aqu:109585779"/>
<accession>A0AAN0JKC1</accession>
<reference evidence="2" key="2">
    <citation type="submission" date="2024-06" db="UniProtKB">
        <authorList>
            <consortium name="EnsemblMetazoa"/>
        </authorList>
    </citation>
    <scope>IDENTIFICATION</scope>
</reference>
<feature type="chain" id="PRO_5042989794" description="VWFD domain-containing protein" evidence="1">
    <location>
        <begin position="29"/>
        <end position="177"/>
    </location>
</feature>
<dbReference type="AlphaFoldDB" id="A0AAN0JKC1"/>
<gene>
    <name evidence="2" type="primary">109585779</name>
</gene>
<organism evidence="2 3">
    <name type="scientific">Amphimedon queenslandica</name>
    <name type="common">Sponge</name>
    <dbReference type="NCBI Taxonomy" id="400682"/>
    <lineage>
        <taxon>Eukaryota</taxon>
        <taxon>Metazoa</taxon>
        <taxon>Porifera</taxon>
        <taxon>Demospongiae</taxon>
        <taxon>Heteroscleromorpha</taxon>
        <taxon>Haplosclerida</taxon>
        <taxon>Niphatidae</taxon>
        <taxon>Amphimedon</taxon>
    </lineage>
</organism>
<keyword evidence="1" id="KW-0732">Signal</keyword>
<reference evidence="3" key="1">
    <citation type="journal article" date="2010" name="Nature">
        <title>The Amphimedon queenslandica genome and the evolution of animal complexity.</title>
        <authorList>
            <person name="Srivastava M."/>
            <person name="Simakov O."/>
            <person name="Chapman J."/>
            <person name="Fahey B."/>
            <person name="Gauthier M.E."/>
            <person name="Mitros T."/>
            <person name="Richards G.S."/>
            <person name="Conaco C."/>
            <person name="Dacre M."/>
            <person name="Hellsten U."/>
            <person name="Larroux C."/>
            <person name="Putnam N.H."/>
            <person name="Stanke M."/>
            <person name="Adamska M."/>
            <person name="Darling A."/>
            <person name="Degnan S.M."/>
            <person name="Oakley T.H."/>
            <person name="Plachetzki D.C."/>
            <person name="Zhai Y."/>
            <person name="Adamski M."/>
            <person name="Calcino A."/>
            <person name="Cummins S.F."/>
            <person name="Goodstein D.M."/>
            <person name="Harris C."/>
            <person name="Jackson D.J."/>
            <person name="Leys S.P."/>
            <person name="Shu S."/>
            <person name="Woodcroft B.J."/>
            <person name="Vervoort M."/>
            <person name="Kosik K.S."/>
            <person name="Manning G."/>
            <person name="Degnan B.M."/>
            <person name="Rokhsar D.S."/>
        </authorList>
    </citation>
    <scope>NUCLEOTIDE SEQUENCE [LARGE SCALE GENOMIC DNA]</scope>
</reference>
<protein>
    <recommendedName>
        <fullName evidence="4">VWFD domain-containing protein</fullName>
    </recommendedName>
</protein>